<evidence type="ECO:0000256" key="2">
    <source>
        <dbReference type="ARBA" id="ARBA00022692"/>
    </source>
</evidence>
<dbReference type="PANTHER" id="PTHR10361">
    <property type="entry name" value="SODIUM-BILE ACID COTRANSPORTER"/>
    <property type="match status" value="1"/>
</dbReference>
<proteinExistence type="predicted"/>
<reference evidence="6 7" key="1">
    <citation type="submission" date="2021-02" db="EMBL/GenBank/DDBJ databases">
        <title>A novel species of genus Amphritea isolated from a fishpond in China.</title>
        <authorList>
            <person name="Lu H."/>
        </authorList>
    </citation>
    <scope>NUCLEOTIDE SEQUENCE [LARGE SCALE GENOMIC DNA]</scope>
    <source>
        <strain evidence="6 7">RP18W</strain>
    </source>
</reference>
<feature type="transmembrane region" description="Helical" evidence="5">
    <location>
        <begin position="12"/>
        <end position="31"/>
    </location>
</feature>
<name>A0ABS2W3R2_9GAMM</name>
<dbReference type="PANTHER" id="PTHR10361:SF24">
    <property type="entry name" value="P3 PROTEIN"/>
    <property type="match status" value="1"/>
</dbReference>
<gene>
    <name evidence="6" type="ORF">JW498_02075</name>
</gene>
<evidence type="ECO:0000313" key="7">
    <source>
        <dbReference type="Proteomes" id="UP000760472"/>
    </source>
</evidence>
<dbReference type="InterPro" id="IPR038770">
    <property type="entry name" value="Na+/solute_symporter_sf"/>
</dbReference>
<feature type="transmembrane region" description="Helical" evidence="5">
    <location>
        <begin position="43"/>
        <end position="64"/>
    </location>
</feature>
<protein>
    <submittedName>
        <fullName evidence="6">Bile acid:sodium symporter family protein</fullName>
    </submittedName>
</protein>
<organism evidence="6 7">
    <name type="scientific">Amphritea pacifica</name>
    <dbReference type="NCBI Taxonomy" id="2811233"/>
    <lineage>
        <taxon>Bacteria</taxon>
        <taxon>Pseudomonadati</taxon>
        <taxon>Pseudomonadota</taxon>
        <taxon>Gammaproteobacteria</taxon>
        <taxon>Oceanospirillales</taxon>
        <taxon>Oceanospirillaceae</taxon>
        <taxon>Amphritea</taxon>
    </lineage>
</organism>
<dbReference type="Pfam" id="PF01758">
    <property type="entry name" value="SBF"/>
    <property type="match status" value="1"/>
</dbReference>
<evidence type="ECO:0000256" key="3">
    <source>
        <dbReference type="ARBA" id="ARBA00022989"/>
    </source>
</evidence>
<feature type="transmembrane region" description="Helical" evidence="5">
    <location>
        <begin position="237"/>
        <end position="260"/>
    </location>
</feature>
<keyword evidence="3 5" id="KW-1133">Transmembrane helix</keyword>
<sequence>MESSCMEGGNALSLLLPIALFIIMLGMGLTLRPGDFLSLRHRPVAIVTGIVLQLLFLPMLAWLVVTVLHLPAILAAGLLIVSFAPGGATSNMISYLCRADTALSISLTAITSLIIPFTLPWLTWITLEHFLGSGVLVQLPLVSTIMKLVMVTLLPVAIGVCVNSRWPGLCYQLQRPIKVVALVFMCTVVLMISWANRTALPQLMPLLSPAILLLASSAMVIAVLIARYLLRLNTETALTLGIETGIQNAGTALMVTGAILQQPEMSLAVLLYGILMQVPAVMLVVWRNNPARLRAVLVNAK</sequence>
<keyword evidence="7" id="KW-1185">Reference proteome</keyword>
<comment type="subcellular location">
    <subcellularLocation>
        <location evidence="1">Membrane</location>
        <topology evidence="1">Multi-pass membrane protein</topology>
    </subcellularLocation>
</comment>
<feature type="transmembrane region" description="Helical" evidence="5">
    <location>
        <begin position="266"/>
        <end position="286"/>
    </location>
</feature>
<evidence type="ECO:0000256" key="1">
    <source>
        <dbReference type="ARBA" id="ARBA00004141"/>
    </source>
</evidence>
<feature type="transmembrane region" description="Helical" evidence="5">
    <location>
        <begin position="176"/>
        <end position="195"/>
    </location>
</feature>
<dbReference type="Proteomes" id="UP000760472">
    <property type="component" value="Unassembled WGS sequence"/>
</dbReference>
<dbReference type="InterPro" id="IPR002657">
    <property type="entry name" value="BilAc:Na_symport/Acr3"/>
</dbReference>
<feature type="transmembrane region" description="Helical" evidence="5">
    <location>
        <begin position="70"/>
        <end position="90"/>
    </location>
</feature>
<feature type="transmembrane region" description="Helical" evidence="5">
    <location>
        <begin position="207"/>
        <end position="230"/>
    </location>
</feature>
<evidence type="ECO:0000256" key="5">
    <source>
        <dbReference type="SAM" id="Phobius"/>
    </source>
</evidence>
<evidence type="ECO:0000256" key="4">
    <source>
        <dbReference type="ARBA" id="ARBA00023136"/>
    </source>
</evidence>
<dbReference type="RefSeq" id="WP_205211003.1">
    <property type="nucleotide sequence ID" value="NZ_JAFFZO010000020.1"/>
</dbReference>
<keyword evidence="2 5" id="KW-0812">Transmembrane</keyword>
<feature type="transmembrane region" description="Helical" evidence="5">
    <location>
        <begin position="145"/>
        <end position="164"/>
    </location>
</feature>
<comment type="caution">
    <text evidence="6">The sequence shown here is derived from an EMBL/GenBank/DDBJ whole genome shotgun (WGS) entry which is preliminary data.</text>
</comment>
<feature type="transmembrane region" description="Helical" evidence="5">
    <location>
        <begin position="102"/>
        <end position="125"/>
    </location>
</feature>
<dbReference type="EMBL" id="JAFFZP010000002">
    <property type="protein sequence ID" value="MBN0986142.1"/>
    <property type="molecule type" value="Genomic_DNA"/>
</dbReference>
<dbReference type="InterPro" id="IPR004710">
    <property type="entry name" value="Bilac:Na_transpt"/>
</dbReference>
<accession>A0ABS2W3R2</accession>
<keyword evidence="4 5" id="KW-0472">Membrane</keyword>
<evidence type="ECO:0000313" key="6">
    <source>
        <dbReference type="EMBL" id="MBN0986142.1"/>
    </source>
</evidence>
<dbReference type="Gene3D" id="1.20.1530.20">
    <property type="match status" value="1"/>
</dbReference>